<evidence type="ECO:0008006" key="6">
    <source>
        <dbReference type="Google" id="ProtNLM"/>
    </source>
</evidence>
<dbReference type="PANTHER" id="PTHR24198">
    <property type="entry name" value="ANKYRIN REPEAT AND PROTEIN KINASE DOMAIN-CONTAINING PROTEIN"/>
    <property type="match status" value="1"/>
</dbReference>
<reference evidence="4" key="1">
    <citation type="journal article" date="2023" name="Mol. Biol. Evol.">
        <title>Third-Generation Sequencing Reveals the Adaptive Role of the Epigenome in Three Deep-Sea Polychaetes.</title>
        <authorList>
            <person name="Perez M."/>
            <person name="Aroh O."/>
            <person name="Sun Y."/>
            <person name="Lan Y."/>
            <person name="Juniper S.K."/>
            <person name="Young C.R."/>
            <person name="Angers B."/>
            <person name="Qian P.Y."/>
        </authorList>
    </citation>
    <scope>NUCLEOTIDE SEQUENCE</scope>
    <source>
        <strain evidence="4">R07B-5</strain>
    </source>
</reference>
<feature type="repeat" description="ANK" evidence="3">
    <location>
        <begin position="232"/>
        <end position="264"/>
    </location>
</feature>
<evidence type="ECO:0000313" key="4">
    <source>
        <dbReference type="EMBL" id="KAK2175655.1"/>
    </source>
</evidence>
<name>A0AAD9KQS3_RIDPI</name>
<dbReference type="PROSITE" id="PS50088">
    <property type="entry name" value="ANK_REPEAT"/>
    <property type="match status" value="3"/>
</dbReference>
<dbReference type="InterPro" id="IPR036770">
    <property type="entry name" value="Ankyrin_rpt-contain_sf"/>
</dbReference>
<dbReference type="EMBL" id="JAODUO010000716">
    <property type="protein sequence ID" value="KAK2175655.1"/>
    <property type="molecule type" value="Genomic_DNA"/>
</dbReference>
<protein>
    <recommendedName>
        <fullName evidence="6">Ankyrin repeat</fullName>
    </recommendedName>
</protein>
<keyword evidence="2 3" id="KW-0040">ANK repeat</keyword>
<dbReference type="PANTHER" id="PTHR24198:SF165">
    <property type="entry name" value="ANKYRIN REPEAT-CONTAINING PROTEIN-RELATED"/>
    <property type="match status" value="1"/>
</dbReference>
<comment type="caution">
    <text evidence="4">The sequence shown here is derived from an EMBL/GenBank/DDBJ whole genome shotgun (WGS) entry which is preliminary data.</text>
</comment>
<accession>A0AAD9KQS3</accession>
<dbReference type="PROSITE" id="PS50297">
    <property type="entry name" value="ANK_REP_REGION"/>
    <property type="match status" value="3"/>
</dbReference>
<dbReference type="Gene3D" id="1.25.40.20">
    <property type="entry name" value="Ankyrin repeat-containing domain"/>
    <property type="match status" value="2"/>
</dbReference>
<dbReference type="SUPFAM" id="SSF48403">
    <property type="entry name" value="Ankyrin repeat"/>
    <property type="match status" value="2"/>
</dbReference>
<evidence type="ECO:0000313" key="5">
    <source>
        <dbReference type="Proteomes" id="UP001209878"/>
    </source>
</evidence>
<feature type="repeat" description="ANK" evidence="3">
    <location>
        <begin position="265"/>
        <end position="297"/>
    </location>
</feature>
<organism evidence="4 5">
    <name type="scientific">Ridgeia piscesae</name>
    <name type="common">Tubeworm</name>
    <dbReference type="NCBI Taxonomy" id="27915"/>
    <lineage>
        <taxon>Eukaryota</taxon>
        <taxon>Metazoa</taxon>
        <taxon>Spiralia</taxon>
        <taxon>Lophotrochozoa</taxon>
        <taxon>Annelida</taxon>
        <taxon>Polychaeta</taxon>
        <taxon>Sedentaria</taxon>
        <taxon>Canalipalpata</taxon>
        <taxon>Sabellida</taxon>
        <taxon>Siboglinidae</taxon>
        <taxon>Ridgeia</taxon>
    </lineage>
</organism>
<dbReference type="InterPro" id="IPR002110">
    <property type="entry name" value="Ankyrin_rpt"/>
</dbReference>
<gene>
    <name evidence="4" type="ORF">NP493_716g01014</name>
</gene>
<feature type="repeat" description="ANK" evidence="3">
    <location>
        <begin position="412"/>
        <end position="445"/>
    </location>
</feature>
<dbReference type="Pfam" id="PF12796">
    <property type="entry name" value="Ank_2"/>
    <property type="match status" value="2"/>
</dbReference>
<dbReference type="Pfam" id="PF00023">
    <property type="entry name" value="Ank"/>
    <property type="match status" value="2"/>
</dbReference>
<dbReference type="AlphaFoldDB" id="A0AAD9KQS3"/>
<keyword evidence="5" id="KW-1185">Reference proteome</keyword>
<dbReference type="Proteomes" id="UP001209878">
    <property type="component" value="Unassembled WGS sequence"/>
</dbReference>
<sequence>MTTTIWQKIPGIGRRAKDNKCKIRTTAKGRTPTDRFSLMEDANRSLHHYMTQDRDHLGDFLLSFSCDSIEKMVMLLNTRMSVASPSDAYSDYTPLGYAIVQNDPKGVDILLRFGACAQSAPCTSVDNTTTVLSPLHLALTYHCQPAIVDVLLDHGATIVNIERQDSASLIGFIAKCRSKSTASLLISMCTCLETTDVDKRTLLHLATINCNGAVVSSVIDTRLVDVDRVDAMGKTALMYAAERNSSVVVQLLLDGGATVDLTDAWGRTALHFASRRAGVKTVQMLLSSGADIRIGDLRGLTPLTYAFSHDKILHAQAPKENEEDLINCLVESTRTPVSLKERDFIHVAFVMARTCESETAIVNLLASNREHAAKRNSNGQTLLHVAAEFGNHAAVEWFIENSVLDSNIPDAIGWLPLHYAAKGGNSETFFYLLDQHGADVNSATPSGWTPLWIAARNGWTDLACDVIRWGCDVDQTLTVTSLRQASSHFSLPLSLFDPKAQRDSPLRYAKSGSRLLTLAEYSQQCQFDELSRLLVDRHNDHQNANAKDRKTVKRWRVSGKEQPGCRPCCKQ</sequence>
<dbReference type="SMART" id="SM00248">
    <property type="entry name" value="ANK"/>
    <property type="match status" value="9"/>
</dbReference>
<evidence type="ECO:0000256" key="3">
    <source>
        <dbReference type="PROSITE-ProRule" id="PRU00023"/>
    </source>
</evidence>
<keyword evidence="1" id="KW-0677">Repeat</keyword>
<evidence type="ECO:0000256" key="1">
    <source>
        <dbReference type="ARBA" id="ARBA00022737"/>
    </source>
</evidence>
<evidence type="ECO:0000256" key="2">
    <source>
        <dbReference type="ARBA" id="ARBA00023043"/>
    </source>
</evidence>
<proteinExistence type="predicted"/>